<dbReference type="EMBL" id="FOSN01000008">
    <property type="protein sequence ID" value="SFK43739.1"/>
    <property type="molecule type" value="Genomic_DNA"/>
</dbReference>
<gene>
    <name evidence="2" type="ORF">SAMN05444581_1087</name>
</gene>
<keyword evidence="3" id="KW-1185">Reference proteome</keyword>
<keyword evidence="1" id="KW-0472">Membrane</keyword>
<dbReference type="Pfam" id="PF07330">
    <property type="entry name" value="DUF1467"/>
    <property type="match status" value="1"/>
</dbReference>
<dbReference type="AlphaFoldDB" id="A0A1I3ZJL1"/>
<keyword evidence="1" id="KW-1133">Transmembrane helix</keyword>
<feature type="transmembrane region" description="Helical" evidence="1">
    <location>
        <begin position="56"/>
        <end position="76"/>
    </location>
</feature>
<evidence type="ECO:0000313" key="3">
    <source>
        <dbReference type="Proteomes" id="UP000198755"/>
    </source>
</evidence>
<evidence type="ECO:0000313" key="2">
    <source>
        <dbReference type="EMBL" id="SFK43739.1"/>
    </source>
</evidence>
<dbReference type="Proteomes" id="UP000198755">
    <property type="component" value="Unassembled WGS sequence"/>
</dbReference>
<evidence type="ECO:0000256" key="1">
    <source>
        <dbReference type="SAM" id="Phobius"/>
    </source>
</evidence>
<dbReference type="RefSeq" id="WP_091682200.1">
    <property type="nucleotide sequence ID" value="NZ_FOSN01000008.1"/>
</dbReference>
<sequence length="78" mass="8439">MPFSLPLSMAIYFTIWFTVLFAVLPFGVRSQHEAGEIVSGTEPGAPVAPRLLVKGLWTTLISAVVFAGLMIFAHYAQG</sequence>
<reference evidence="2 3" key="1">
    <citation type="submission" date="2016-10" db="EMBL/GenBank/DDBJ databases">
        <authorList>
            <person name="de Groot N.N."/>
        </authorList>
    </citation>
    <scope>NUCLEOTIDE SEQUENCE [LARGE SCALE GENOMIC DNA]</scope>
    <source>
        <strain evidence="2 3">NE2</strain>
    </source>
</reference>
<protein>
    <submittedName>
        <fullName evidence="2">Predicted secreted protein</fullName>
    </submittedName>
</protein>
<name>A0A1I3ZJL1_9HYPH</name>
<dbReference type="OrthoDB" id="9804637at2"/>
<dbReference type="STRING" id="1612308.SAMN05444581_1087"/>
<feature type="transmembrane region" description="Helical" evidence="1">
    <location>
        <begin position="7"/>
        <end position="28"/>
    </location>
</feature>
<proteinExistence type="predicted"/>
<organism evidence="2 3">
    <name type="scientific">Methylocapsa palsarum</name>
    <dbReference type="NCBI Taxonomy" id="1612308"/>
    <lineage>
        <taxon>Bacteria</taxon>
        <taxon>Pseudomonadati</taxon>
        <taxon>Pseudomonadota</taxon>
        <taxon>Alphaproteobacteria</taxon>
        <taxon>Hyphomicrobiales</taxon>
        <taxon>Beijerinckiaceae</taxon>
        <taxon>Methylocapsa</taxon>
    </lineage>
</organism>
<dbReference type="InterPro" id="IPR009935">
    <property type="entry name" value="DUF1467"/>
</dbReference>
<keyword evidence="1" id="KW-0812">Transmembrane</keyword>
<accession>A0A1I3ZJL1</accession>